<dbReference type="STRING" id="286156.Ppb6_01641"/>
<evidence type="ECO:0000313" key="3">
    <source>
        <dbReference type="Proteomes" id="UP000093476"/>
    </source>
</evidence>
<feature type="region of interest" description="Disordered" evidence="1">
    <location>
        <begin position="202"/>
        <end position="263"/>
    </location>
</feature>
<sequence>MEKIRTVAETLAILHQHHHPFGLERQPKQLKTSDFDGPVIFSNDLETATVPPAFFTVQTIQELKALNGVPDSRYGPGKMEPSHPLPEPFSAERLANVSGHHIDLCKAFRAYIYGDSALVKDYEEILNAKRFPMKIALYSGEEITVTADNPLIIEDKDDYGEPVVLVYNQITIEPEGKVICYTNGRIEANVIQGIGYGPQHFVNKGRDGKDGTAGTGGSNGVSGVRGQSGYESKNSCITQPTSGTGGTKGSPGIPGSDGEPGQEANKLIVTCDEVGGLFYLTSEGGNGGNGGHGGDGGYGGDGGDGGYGSIYSGSHRFATSTLCSFAYGGDGADGGDGGNGGNGGNSGDGGDIEFNYSTGHPQISYSARPGSAGAGGRAGRGGKGGDGGSSWYNVEDDTKNLSYCGKPGIRGSDGNPGEPGKPGKEGQIYINGKLY</sequence>
<feature type="compositionally biased region" description="Polar residues" evidence="1">
    <location>
        <begin position="229"/>
        <end position="239"/>
    </location>
</feature>
<gene>
    <name evidence="2" type="ORF">Ppb6_01641</name>
</gene>
<evidence type="ECO:0000313" key="2">
    <source>
        <dbReference type="EMBL" id="OCQ53240.1"/>
    </source>
</evidence>
<feature type="compositionally biased region" description="Gly residues" evidence="1">
    <location>
        <begin position="372"/>
        <end position="388"/>
    </location>
</feature>
<protein>
    <submittedName>
        <fullName evidence="2">Uncharacterized protein</fullName>
    </submittedName>
</protein>
<dbReference type="RefSeq" id="WP_065822843.1">
    <property type="nucleotide sequence ID" value="NZ_CAWMQZ010000051.1"/>
</dbReference>
<dbReference type="Proteomes" id="UP000093476">
    <property type="component" value="Unassembled WGS sequence"/>
</dbReference>
<dbReference type="PATRIC" id="fig|286156.4.peg.1864"/>
<reference evidence="2 3" key="1">
    <citation type="submission" date="2015-12" db="EMBL/GenBank/DDBJ databases">
        <title>Genome comparisons provide insights into the role of secondary metabolites in the pathogenic phase of the Photorhabdus life cycle.</title>
        <authorList>
            <person name="Tobias N.J."/>
            <person name="Mishra B."/>
            <person name="Gupta D.K."/>
            <person name="Thines M."/>
            <person name="Stinear T.P."/>
            <person name="Bode H.B."/>
        </authorList>
    </citation>
    <scope>NUCLEOTIDE SEQUENCE [LARGE SCALE GENOMIC DNA]</scope>
    <source>
        <strain evidence="2 3">PB68.1</strain>
    </source>
</reference>
<keyword evidence="3" id="KW-1185">Reference proteome</keyword>
<feature type="compositionally biased region" description="Gly residues" evidence="1">
    <location>
        <begin position="337"/>
        <end position="349"/>
    </location>
</feature>
<comment type="caution">
    <text evidence="2">The sequence shown here is derived from an EMBL/GenBank/DDBJ whole genome shotgun (WGS) entry which is preliminary data.</text>
</comment>
<dbReference type="EMBL" id="LOMY01000051">
    <property type="protein sequence ID" value="OCQ53240.1"/>
    <property type="molecule type" value="Genomic_DNA"/>
</dbReference>
<name>A0A1C0U5N3_9GAMM</name>
<feature type="compositionally biased region" description="Polar residues" evidence="1">
    <location>
        <begin position="355"/>
        <end position="365"/>
    </location>
</feature>
<evidence type="ECO:0000256" key="1">
    <source>
        <dbReference type="SAM" id="MobiDB-lite"/>
    </source>
</evidence>
<organism evidence="2 3">
    <name type="scientific">Photorhabdus australis subsp. thailandensis</name>
    <dbReference type="NCBI Taxonomy" id="2805096"/>
    <lineage>
        <taxon>Bacteria</taxon>
        <taxon>Pseudomonadati</taxon>
        <taxon>Pseudomonadota</taxon>
        <taxon>Gammaproteobacteria</taxon>
        <taxon>Enterobacterales</taxon>
        <taxon>Morganellaceae</taxon>
        <taxon>Photorhabdus</taxon>
    </lineage>
</organism>
<proteinExistence type="predicted"/>
<dbReference type="AlphaFoldDB" id="A0A1C0U5N3"/>
<feature type="compositionally biased region" description="Gly residues" evidence="1">
    <location>
        <begin position="211"/>
        <end position="220"/>
    </location>
</feature>
<accession>A0A1C0U5N3</accession>
<feature type="region of interest" description="Disordered" evidence="1">
    <location>
        <begin position="337"/>
        <end position="435"/>
    </location>
</feature>